<feature type="modified residue" description="N6-(pyridoxal phosphate)lysine" evidence="4 5">
    <location>
        <position position="36"/>
    </location>
</feature>
<dbReference type="EC" id="5.1.1.1" evidence="4"/>
<dbReference type="GO" id="GO:0005829">
    <property type="term" value="C:cytosol"/>
    <property type="evidence" value="ECO:0007669"/>
    <property type="project" value="TreeGrafter"/>
</dbReference>
<comment type="pathway">
    <text evidence="4">Amino-acid biosynthesis; D-alanine biosynthesis; D-alanine from L-alanine: step 1/1.</text>
</comment>
<dbReference type="EMBL" id="BJWG01000004">
    <property type="protein sequence ID" value="GEL94484.1"/>
    <property type="molecule type" value="Genomic_DNA"/>
</dbReference>
<dbReference type="PROSITE" id="PS00395">
    <property type="entry name" value="ALANINE_RACEMASE"/>
    <property type="match status" value="1"/>
</dbReference>
<dbReference type="HAMAP" id="MF_01201">
    <property type="entry name" value="Ala_racemase"/>
    <property type="match status" value="1"/>
</dbReference>
<evidence type="ECO:0000256" key="5">
    <source>
        <dbReference type="PIRSR" id="PIRSR600821-50"/>
    </source>
</evidence>
<dbReference type="InterPro" id="IPR029066">
    <property type="entry name" value="PLP-binding_barrel"/>
</dbReference>
<organism evidence="8 9">
    <name type="scientific">Cellulomonas composti</name>
    <dbReference type="NCBI Taxonomy" id="266130"/>
    <lineage>
        <taxon>Bacteria</taxon>
        <taxon>Bacillati</taxon>
        <taxon>Actinomycetota</taxon>
        <taxon>Actinomycetes</taxon>
        <taxon>Micrococcales</taxon>
        <taxon>Cellulomonadaceae</taxon>
        <taxon>Cellulomonas</taxon>
    </lineage>
</organism>
<keyword evidence="3 4" id="KW-0413">Isomerase</keyword>
<dbReference type="NCBIfam" id="TIGR00492">
    <property type="entry name" value="alr"/>
    <property type="match status" value="1"/>
</dbReference>
<comment type="function">
    <text evidence="4">Catalyzes the interconversion of L-alanine and D-alanine. May also act on other amino acids.</text>
</comment>
<dbReference type="PANTHER" id="PTHR30511:SF0">
    <property type="entry name" value="ALANINE RACEMASE, CATABOLIC-RELATED"/>
    <property type="match status" value="1"/>
</dbReference>
<dbReference type="FunFam" id="3.20.20.10:FF:000002">
    <property type="entry name" value="Alanine racemase"/>
    <property type="match status" value="1"/>
</dbReference>
<feature type="active site" description="Proton acceptor; specific for D-alanine" evidence="4">
    <location>
        <position position="36"/>
    </location>
</feature>
<gene>
    <name evidence="8" type="primary">alr</name>
    <name evidence="8" type="ORF">CCO02nite_11420</name>
</gene>
<dbReference type="PANTHER" id="PTHR30511">
    <property type="entry name" value="ALANINE RACEMASE"/>
    <property type="match status" value="1"/>
</dbReference>
<dbReference type="InterPro" id="IPR000821">
    <property type="entry name" value="Ala_racemase"/>
</dbReference>
<comment type="caution">
    <text evidence="8">The sequence shown here is derived from an EMBL/GenBank/DDBJ whole genome shotgun (WGS) entry which is preliminary data.</text>
</comment>
<dbReference type="Gene3D" id="3.20.20.10">
    <property type="entry name" value="Alanine racemase"/>
    <property type="match status" value="1"/>
</dbReference>
<dbReference type="GO" id="GO:0009252">
    <property type="term" value="P:peptidoglycan biosynthetic process"/>
    <property type="evidence" value="ECO:0007669"/>
    <property type="project" value="TreeGrafter"/>
</dbReference>
<dbReference type="RefSeq" id="WP_146842182.1">
    <property type="nucleotide sequence ID" value="NZ_BJWG01000004.1"/>
</dbReference>
<feature type="binding site" evidence="4 6">
    <location>
        <position position="322"/>
    </location>
    <ligand>
        <name>substrate</name>
    </ligand>
</feature>
<dbReference type="InterPro" id="IPR009006">
    <property type="entry name" value="Ala_racemase/Decarboxylase_C"/>
</dbReference>
<dbReference type="GO" id="GO:0030632">
    <property type="term" value="P:D-alanine biosynthetic process"/>
    <property type="evidence" value="ECO:0007669"/>
    <property type="project" value="UniProtKB-UniRule"/>
</dbReference>
<evidence type="ECO:0000313" key="9">
    <source>
        <dbReference type="Proteomes" id="UP000321720"/>
    </source>
</evidence>
<dbReference type="Proteomes" id="UP000321720">
    <property type="component" value="Unassembled WGS sequence"/>
</dbReference>
<comment type="catalytic activity">
    <reaction evidence="4">
        <text>L-alanine = D-alanine</text>
        <dbReference type="Rhea" id="RHEA:20249"/>
        <dbReference type="ChEBI" id="CHEBI:57416"/>
        <dbReference type="ChEBI" id="CHEBI:57972"/>
        <dbReference type="EC" id="5.1.1.1"/>
    </reaction>
</comment>
<sequence length="395" mass="40475">MSWFPARAVVDLAAVRSNVESLAAHAPTAQVMAVVKADAYGHGLVPSARAALAGGATWLGTAQIAEAIALRAAGITAPRVLTWLHAPGAPFEDALAADVDVSVSAAWSLEAVVAAARATGRTARVHLKVDTGLGRNGLQPDELARLLPAVLRAQAEGAIEVVGLWSHLAFADEPAHPTVLAQADVFAAALATVEAAGVRLEVRHLANSAATLTAPQVHYDLVRPGIAVYGLSPVPQVGGPDEFGLVPAMTLEASLATVKRVPAGHGVSYAHQYVTTRDTVLGDVPLGYADGLPRHASGGPGHPGGPVRVGGRTLRVAGRVCMDQFMLDLGPDATERAGDRVELFGTGADGGPTAQDWADAAGTIAYEIVTRLGASVPREHVHAEALEPAGAGDVR</sequence>
<dbReference type="SUPFAM" id="SSF50621">
    <property type="entry name" value="Alanine racemase C-terminal domain-like"/>
    <property type="match status" value="1"/>
</dbReference>
<evidence type="ECO:0000256" key="6">
    <source>
        <dbReference type="PIRSR" id="PIRSR600821-52"/>
    </source>
</evidence>
<evidence type="ECO:0000256" key="3">
    <source>
        <dbReference type="ARBA" id="ARBA00023235"/>
    </source>
</evidence>
<dbReference type="InterPro" id="IPR020622">
    <property type="entry name" value="Ala_racemase_pyridoxalP-BS"/>
</dbReference>
<dbReference type="SMART" id="SM01005">
    <property type="entry name" value="Ala_racemase_C"/>
    <property type="match status" value="1"/>
</dbReference>
<feature type="domain" description="Alanine racemase C-terminal" evidence="7">
    <location>
        <begin position="248"/>
        <end position="381"/>
    </location>
</feature>
<proteinExistence type="inferred from homology"/>
<dbReference type="InterPro" id="IPR011079">
    <property type="entry name" value="Ala_racemase_C"/>
</dbReference>
<reference evidence="8 9" key="1">
    <citation type="submission" date="2019-07" db="EMBL/GenBank/DDBJ databases">
        <title>Whole genome shotgun sequence of Cellulomonas composti NBRC 100758.</title>
        <authorList>
            <person name="Hosoyama A."/>
            <person name="Uohara A."/>
            <person name="Ohji S."/>
            <person name="Ichikawa N."/>
        </authorList>
    </citation>
    <scope>NUCLEOTIDE SEQUENCE [LARGE SCALE GENOMIC DNA]</scope>
    <source>
        <strain evidence="8 9">NBRC 100758</strain>
    </source>
</reference>
<evidence type="ECO:0000256" key="2">
    <source>
        <dbReference type="ARBA" id="ARBA00022898"/>
    </source>
</evidence>
<dbReference type="Gene3D" id="2.40.37.10">
    <property type="entry name" value="Lyase, Ornithine Decarboxylase, Chain A, domain 1"/>
    <property type="match status" value="1"/>
</dbReference>
<keyword evidence="2 4" id="KW-0663">Pyridoxal phosphate</keyword>
<accession>A0A511J911</accession>
<comment type="similarity">
    <text evidence="4">Belongs to the alanine racemase family.</text>
</comment>
<evidence type="ECO:0000259" key="7">
    <source>
        <dbReference type="SMART" id="SM01005"/>
    </source>
</evidence>
<dbReference type="AlphaFoldDB" id="A0A511J911"/>
<comment type="cofactor">
    <cofactor evidence="1 4 5">
        <name>pyridoxal 5'-phosphate</name>
        <dbReference type="ChEBI" id="CHEBI:597326"/>
    </cofactor>
</comment>
<name>A0A511J911_9CELL</name>
<evidence type="ECO:0000313" key="8">
    <source>
        <dbReference type="EMBL" id="GEL94484.1"/>
    </source>
</evidence>
<feature type="active site" description="Proton acceptor; specific for L-alanine" evidence="4">
    <location>
        <position position="269"/>
    </location>
</feature>
<protein>
    <recommendedName>
        <fullName evidence="4">Alanine racemase</fullName>
        <ecNumber evidence="4">5.1.1.1</ecNumber>
    </recommendedName>
</protein>
<dbReference type="OrthoDB" id="9813814at2"/>
<dbReference type="GO" id="GO:0008784">
    <property type="term" value="F:alanine racemase activity"/>
    <property type="evidence" value="ECO:0007669"/>
    <property type="project" value="UniProtKB-UniRule"/>
</dbReference>
<feature type="binding site" evidence="4 6">
    <location>
        <position position="135"/>
    </location>
    <ligand>
        <name>substrate</name>
    </ligand>
</feature>
<dbReference type="Pfam" id="PF00842">
    <property type="entry name" value="Ala_racemase_C"/>
    <property type="match status" value="1"/>
</dbReference>
<dbReference type="CDD" id="cd00430">
    <property type="entry name" value="PLPDE_III_AR"/>
    <property type="match status" value="1"/>
</dbReference>
<dbReference type="PRINTS" id="PR00992">
    <property type="entry name" value="ALARACEMASE"/>
</dbReference>
<dbReference type="UniPathway" id="UPA00042">
    <property type="reaction ID" value="UER00497"/>
</dbReference>
<dbReference type="GO" id="GO:0030170">
    <property type="term" value="F:pyridoxal phosphate binding"/>
    <property type="evidence" value="ECO:0007669"/>
    <property type="project" value="UniProtKB-UniRule"/>
</dbReference>
<evidence type="ECO:0000256" key="1">
    <source>
        <dbReference type="ARBA" id="ARBA00001933"/>
    </source>
</evidence>
<dbReference type="InterPro" id="IPR001608">
    <property type="entry name" value="Ala_racemase_N"/>
</dbReference>
<evidence type="ECO:0000256" key="4">
    <source>
        <dbReference type="HAMAP-Rule" id="MF_01201"/>
    </source>
</evidence>
<keyword evidence="9" id="KW-1185">Reference proteome</keyword>
<dbReference type="SUPFAM" id="SSF51419">
    <property type="entry name" value="PLP-binding barrel"/>
    <property type="match status" value="1"/>
</dbReference>
<dbReference type="Pfam" id="PF01168">
    <property type="entry name" value="Ala_racemase_N"/>
    <property type="match status" value="1"/>
</dbReference>